<organism evidence="1 2">
    <name type="scientific">Rhodococcus erythropolis</name>
    <name type="common">Arthrobacter picolinophilus</name>
    <dbReference type="NCBI Taxonomy" id="1833"/>
    <lineage>
        <taxon>Bacteria</taxon>
        <taxon>Bacillati</taxon>
        <taxon>Actinomycetota</taxon>
        <taxon>Actinomycetes</taxon>
        <taxon>Mycobacteriales</taxon>
        <taxon>Nocardiaceae</taxon>
        <taxon>Rhodococcus</taxon>
        <taxon>Rhodococcus erythropolis group</taxon>
    </lineage>
</organism>
<protein>
    <submittedName>
        <fullName evidence="1">Uncharacterized protein</fullName>
    </submittedName>
</protein>
<evidence type="ECO:0000313" key="1">
    <source>
        <dbReference type="EMBL" id="QIP43293.1"/>
    </source>
</evidence>
<sequence length="48" mass="5586">MIRPNQVEVNRIPLAVSLIHLRQSLEAAAHPLRGDQRIWSLTWWINGE</sequence>
<proteinExistence type="predicted"/>
<accession>A0A6G9D1Y4</accession>
<evidence type="ECO:0000313" key="2">
    <source>
        <dbReference type="Proteomes" id="UP000502345"/>
    </source>
</evidence>
<gene>
    <name evidence="1" type="ORF">G9444_6050</name>
</gene>
<dbReference type="Proteomes" id="UP000502345">
    <property type="component" value="Chromosome"/>
</dbReference>
<dbReference type="AlphaFoldDB" id="A0A6G9D1Y4"/>
<name>A0A6G9D1Y4_RHOER</name>
<reference evidence="1 2" key="1">
    <citation type="submission" date="2020-03" db="EMBL/GenBank/DDBJ databases">
        <title>Screen low temperature-resistant strains for efficient degradation of petroleum hydrocarbons under the low temperature.</title>
        <authorList>
            <person name="Wang Y."/>
            <person name="Chen J."/>
        </authorList>
    </citation>
    <scope>NUCLEOTIDE SEQUENCE [LARGE SCALE GENOMIC DNA]</scope>
    <source>
        <strain evidence="1 2">KB1</strain>
    </source>
</reference>
<dbReference type="EMBL" id="CP050124">
    <property type="protein sequence ID" value="QIP43293.1"/>
    <property type="molecule type" value="Genomic_DNA"/>
</dbReference>